<keyword evidence="1 7" id="KW-0808">Transferase</keyword>
<protein>
    <submittedName>
        <fullName evidence="7">Polysaccharide biosynthesis tyrosine autokinase</fullName>
        <ecNumber evidence="7">2.7.10.2</ecNumber>
    </submittedName>
</protein>
<dbReference type="InterPro" id="IPR027417">
    <property type="entry name" value="P-loop_NTPase"/>
</dbReference>
<keyword evidence="4" id="KW-0067">ATP-binding</keyword>
<dbReference type="Pfam" id="PF13614">
    <property type="entry name" value="AAA_31"/>
    <property type="match status" value="1"/>
</dbReference>
<dbReference type="EMBL" id="DRBS01000072">
    <property type="protein sequence ID" value="HDD43597.1"/>
    <property type="molecule type" value="Genomic_DNA"/>
</dbReference>
<gene>
    <name evidence="7" type="ORF">ENG63_01870</name>
</gene>
<dbReference type="NCBIfam" id="TIGR01007">
    <property type="entry name" value="eps_fam"/>
    <property type="match status" value="1"/>
</dbReference>
<evidence type="ECO:0000256" key="1">
    <source>
        <dbReference type="ARBA" id="ARBA00022679"/>
    </source>
</evidence>
<organism evidence="7">
    <name type="scientific">Desulfofervidus auxilii</name>
    <dbReference type="NCBI Taxonomy" id="1621989"/>
    <lineage>
        <taxon>Bacteria</taxon>
        <taxon>Pseudomonadati</taxon>
        <taxon>Thermodesulfobacteriota</taxon>
        <taxon>Candidatus Desulfofervidia</taxon>
        <taxon>Candidatus Desulfofervidales</taxon>
        <taxon>Candidatus Desulfofervidaceae</taxon>
        <taxon>Candidatus Desulfofervidus</taxon>
    </lineage>
</organism>
<evidence type="ECO:0000259" key="6">
    <source>
        <dbReference type="Pfam" id="PF13614"/>
    </source>
</evidence>
<name>A0A7C0Y3J7_DESA2</name>
<accession>A0A7C0Y3J7</accession>
<evidence type="ECO:0000256" key="2">
    <source>
        <dbReference type="ARBA" id="ARBA00022741"/>
    </source>
</evidence>
<dbReference type="PANTHER" id="PTHR32309:SF31">
    <property type="entry name" value="CAPSULAR EXOPOLYSACCHARIDE FAMILY"/>
    <property type="match status" value="1"/>
</dbReference>
<dbReference type="InterPro" id="IPR050445">
    <property type="entry name" value="Bact_polysacc_biosynth/exp"/>
</dbReference>
<evidence type="ECO:0000256" key="5">
    <source>
        <dbReference type="ARBA" id="ARBA00023137"/>
    </source>
</evidence>
<keyword evidence="3" id="KW-0418">Kinase</keyword>
<dbReference type="EC" id="2.7.10.2" evidence="7"/>
<proteinExistence type="predicted"/>
<dbReference type="CDD" id="cd05387">
    <property type="entry name" value="BY-kinase"/>
    <property type="match status" value="1"/>
</dbReference>
<evidence type="ECO:0000256" key="3">
    <source>
        <dbReference type="ARBA" id="ARBA00022777"/>
    </source>
</evidence>
<reference evidence="7" key="1">
    <citation type="journal article" date="2020" name="mSystems">
        <title>Genome- and Community-Level Interaction Insights into Carbon Utilization and Element Cycling Functions of Hydrothermarchaeota in Hydrothermal Sediment.</title>
        <authorList>
            <person name="Zhou Z."/>
            <person name="Liu Y."/>
            <person name="Xu W."/>
            <person name="Pan J."/>
            <person name="Luo Z.H."/>
            <person name="Li M."/>
        </authorList>
    </citation>
    <scope>NUCLEOTIDE SEQUENCE [LARGE SCALE GENOMIC DNA]</scope>
    <source>
        <strain evidence="7">HyVt-233</strain>
    </source>
</reference>
<dbReference type="InterPro" id="IPR005702">
    <property type="entry name" value="Wzc-like_C"/>
</dbReference>
<comment type="caution">
    <text evidence="7">The sequence shown here is derived from an EMBL/GenBank/DDBJ whole genome shotgun (WGS) entry which is preliminary data.</text>
</comment>
<dbReference type="GO" id="GO:0004715">
    <property type="term" value="F:non-membrane spanning protein tyrosine kinase activity"/>
    <property type="evidence" value="ECO:0007669"/>
    <property type="project" value="UniProtKB-EC"/>
</dbReference>
<evidence type="ECO:0000256" key="4">
    <source>
        <dbReference type="ARBA" id="ARBA00022840"/>
    </source>
</evidence>
<evidence type="ECO:0000313" key="7">
    <source>
        <dbReference type="EMBL" id="HDD43597.1"/>
    </source>
</evidence>
<feature type="domain" description="AAA" evidence="6">
    <location>
        <begin position="91"/>
        <end position="238"/>
    </location>
</feature>
<keyword evidence="5" id="KW-0829">Tyrosine-protein kinase</keyword>
<dbReference type="Gene3D" id="3.40.50.300">
    <property type="entry name" value="P-loop containing nucleotide triphosphate hydrolases"/>
    <property type="match status" value="1"/>
</dbReference>
<sequence length="266" mass="30262">MNKIEKALEKAKQLKKVETVEKITQKEFNTPQYVQTKIIKADLENLKKNKIIAAFKNNKIYEYYRFLRTQILQRTQERGWNSLLITSVMPGEGKTVTAINLAITFAKEFTKTVLLVDADLRNPSIANFFGLNLEKGLSDYLINGEISLSTLLVNPGIEKLVILPGGKAVSNATEILDTPRMEALVKEVKNRYPDRYIFFDSPPVLTYADALVLSSYIDAVLLIVEVYKTTIEQVKKALELLENKPLLGIILNKMPLTEKTELYYLE</sequence>
<keyword evidence="2" id="KW-0547">Nucleotide-binding</keyword>
<dbReference type="InterPro" id="IPR025669">
    <property type="entry name" value="AAA_dom"/>
</dbReference>
<dbReference type="SUPFAM" id="SSF52540">
    <property type="entry name" value="P-loop containing nucleoside triphosphate hydrolases"/>
    <property type="match status" value="1"/>
</dbReference>
<dbReference type="PANTHER" id="PTHR32309">
    <property type="entry name" value="TYROSINE-PROTEIN KINASE"/>
    <property type="match status" value="1"/>
</dbReference>
<dbReference type="GO" id="GO:0005524">
    <property type="term" value="F:ATP binding"/>
    <property type="evidence" value="ECO:0007669"/>
    <property type="project" value="UniProtKB-KW"/>
</dbReference>
<dbReference type="Proteomes" id="UP000886289">
    <property type="component" value="Unassembled WGS sequence"/>
</dbReference>
<dbReference type="AlphaFoldDB" id="A0A7C0Y3J7"/>